<dbReference type="CDD" id="cd23415">
    <property type="entry name" value="beta-trefoil_Ricin_AH"/>
    <property type="match status" value="1"/>
</dbReference>
<evidence type="ECO:0000256" key="1">
    <source>
        <dbReference type="SAM" id="SignalP"/>
    </source>
</evidence>
<sequence length="176" mass="19597">MRQMFAARARKVTTTAVAAVVMSTGLPAVTTTPANAALIHFFIQNIATADCLDQHFDPNAAPTTTVYSWPNPCHYLGNQQWRFVSVGGNDYKVVNQRSEWCLSQPAWNGRVYAEICVSPTPAKQKWGPSPVEPGANFLVNRNTSQCLQQEGNPDVYGRNCDPTNNSQLWQWRERPA</sequence>
<feature type="chain" id="PRO_5038011016" description="Ricin B lectin domain-containing protein" evidence="1">
    <location>
        <begin position="37"/>
        <end position="176"/>
    </location>
</feature>
<proteinExistence type="predicted"/>
<dbReference type="AlphaFoldDB" id="A0A919N5R9"/>
<dbReference type="Gene3D" id="2.80.10.50">
    <property type="match status" value="2"/>
</dbReference>
<dbReference type="SUPFAM" id="SSF50370">
    <property type="entry name" value="Ricin B-like lectins"/>
    <property type="match status" value="1"/>
</dbReference>
<dbReference type="EMBL" id="BOMW01000021">
    <property type="protein sequence ID" value="GIF04829.1"/>
    <property type="molecule type" value="Genomic_DNA"/>
</dbReference>
<protein>
    <recommendedName>
        <fullName evidence="2">Ricin B lectin domain-containing protein</fullName>
    </recommendedName>
</protein>
<gene>
    <name evidence="3" type="ORF">Asi03nite_23670</name>
</gene>
<accession>A0A919N5R9</accession>
<evidence type="ECO:0000259" key="2">
    <source>
        <dbReference type="Pfam" id="PF00652"/>
    </source>
</evidence>
<evidence type="ECO:0000313" key="3">
    <source>
        <dbReference type="EMBL" id="GIF04829.1"/>
    </source>
</evidence>
<dbReference type="Pfam" id="PF00652">
    <property type="entry name" value="Ricin_B_lectin"/>
    <property type="match status" value="1"/>
</dbReference>
<name>A0A919N5R9_9ACTN</name>
<dbReference type="InterPro" id="IPR000772">
    <property type="entry name" value="Ricin_B_lectin"/>
</dbReference>
<feature type="signal peptide" evidence="1">
    <location>
        <begin position="1"/>
        <end position="36"/>
    </location>
</feature>
<dbReference type="Proteomes" id="UP000629619">
    <property type="component" value="Unassembled WGS sequence"/>
</dbReference>
<feature type="domain" description="Ricin B lectin" evidence="2">
    <location>
        <begin position="43"/>
        <end position="169"/>
    </location>
</feature>
<comment type="caution">
    <text evidence="3">The sequence shown here is derived from an EMBL/GenBank/DDBJ whole genome shotgun (WGS) entry which is preliminary data.</text>
</comment>
<organism evidence="3 4">
    <name type="scientific">Actinoplanes siamensis</name>
    <dbReference type="NCBI Taxonomy" id="1223317"/>
    <lineage>
        <taxon>Bacteria</taxon>
        <taxon>Bacillati</taxon>
        <taxon>Actinomycetota</taxon>
        <taxon>Actinomycetes</taxon>
        <taxon>Micromonosporales</taxon>
        <taxon>Micromonosporaceae</taxon>
        <taxon>Actinoplanes</taxon>
    </lineage>
</organism>
<keyword evidence="4" id="KW-1185">Reference proteome</keyword>
<evidence type="ECO:0000313" key="4">
    <source>
        <dbReference type="Proteomes" id="UP000629619"/>
    </source>
</evidence>
<dbReference type="RefSeq" id="WP_203678907.1">
    <property type="nucleotide sequence ID" value="NZ_BOMW01000021.1"/>
</dbReference>
<dbReference type="InterPro" id="IPR035992">
    <property type="entry name" value="Ricin_B-like_lectins"/>
</dbReference>
<dbReference type="PROSITE" id="PS50231">
    <property type="entry name" value="RICIN_B_LECTIN"/>
    <property type="match status" value="1"/>
</dbReference>
<keyword evidence="1" id="KW-0732">Signal</keyword>
<reference evidence="3" key="1">
    <citation type="submission" date="2021-01" db="EMBL/GenBank/DDBJ databases">
        <title>Whole genome shotgun sequence of Actinoplanes siamensis NBRC 109076.</title>
        <authorList>
            <person name="Komaki H."/>
            <person name="Tamura T."/>
        </authorList>
    </citation>
    <scope>NUCLEOTIDE SEQUENCE</scope>
    <source>
        <strain evidence="3">NBRC 109076</strain>
    </source>
</reference>